<dbReference type="GO" id="GO:0016491">
    <property type="term" value="F:oxidoreductase activity"/>
    <property type="evidence" value="ECO:0007669"/>
    <property type="project" value="UniProtKB-KW"/>
</dbReference>
<evidence type="ECO:0000256" key="2">
    <source>
        <dbReference type="ARBA" id="ARBA00023002"/>
    </source>
</evidence>
<feature type="domain" description="Tyrosinase copper-binding" evidence="6">
    <location>
        <begin position="315"/>
        <end position="326"/>
    </location>
</feature>
<dbReference type="InterPro" id="IPR008922">
    <property type="entry name" value="Di-copper_centre_dom_sf"/>
</dbReference>
<dbReference type="PROSITE" id="PS00497">
    <property type="entry name" value="TYROSINASE_1"/>
    <property type="match status" value="1"/>
</dbReference>
<dbReference type="Gene3D" id="1.10.1280.10">
    <property type="entry name" value="Di-copper center containing domain from catechol oxidase"/>
    <property type="match status" value="1"/>
</dbReference>
<feature type="compositionally biased region" description="Polar residues" evidence="3">
    <location>
        <begin position="230"/>
        <end position="239"/>
    </location>
</feature>
<evidence type="ECO:0000256" key="1">
    <source>
        <dbReference type="ARBA" id="ARBA00022723"/>
    </source>
</evidence>
<keyword evidence="2" id="KW-0560">Oxidoreductase</keyword>
<dbReference type="PROSITE" id="PS00498">
    <property type="entry name" value="TYROSINASE_2"/>
    <property type="match status" value="1"/>
</dbReference>
<sequence length="392" mass="44361">MLKTWIFLILPLAATAHPYQTEPQGNKVKQQGIEPPQAFKDINNQYRATMKSVIANRPNKGCNRKNIRVRRSWESMKTGERLDYIRAVKCLHQKQSQADPGVASGIRNRYDDFTYSHMNQSLRMHESGLFLPWHRYFVWAYEKALREECGYKGSQPYWDSARWTDNQLASPLFDGSPTSLGGNGENINQGQSVFTLPLLPATINITNSPTTGGGCVTTGPLLPWTVSLGPVTTSSTTPQRDPLGRDYNPRCLTRGFRPEDSRRALNWENFLRLLRAQNIAEFRPVLMEGRDPGIHVPHHTALGGDVDDIFSSPNDPAFYFLHAQIDRLWTLWQGLDWQGRRDALNGTGTFQNLPPTPEITLDSWMEMVYAGGRVRVSDGMSTVDGPLCYVYQ</sequence>
<feature type="region of interest" description="Disordered" evidence="3">
    <location>
        <begin position="230"/>
        <end position="249"/>
    </location>
</feature>
<feature type="signal peptide" evidence="4">
    <location>
        <begin position="1"/>
        <end position="16"/>
    </location>
</feature>
<evidence type="ECO:0000313" key="7">
    <source>
        <dbReference type="EMBL" id="KZZ99727.1"/>
    </source>
</evidence>
<dbReference type="InterPro" id="IPR002227">
    <property type="entry name" value="Tyrosinase_Cu-bd"/>
</dbReference>
<dbReference type="SUPFAM" id="SSF48056">
    <property type="entry name" value="Di-copper centre-containing domain"/>
    <property type="match status" value="1"/>
</dbReference>
<dbReference type="PANTHER" id="PTHR11474:SF125">
    <property type="entry name" value="N-ACETYL-6-HYDROXYTRYPTOPHAN OXIDASE IVOB-RELATED"/>
    <property type="match status" value="1"/>
</dbReference>
<proteinExistence type="predicted"/>
<dbReference type="AlphaFoldDB" id="A0A168FCP7"/>
<dbReference type="Proteomes" id="UP000078544">
    <property type="component" value="Unassembled WGS sequence"/>
</dbReference>
<accession>A0A168FCP7</accession>
<evidence type="ECO:0000259" key="6">
    <source>
        <dbReference type="PROSITE" id="PS00498"/>
    </source>
</evidence>
<gene>
    <name evidence="7" type="ORF">AAL_02299</name>
</gene>
<evidence type="ECO:0000256" key="3">
    <source>
        <dbReference type="SAM" id="MobiDB-lite"/>
    </source>
</evidence>
<evidence type="ECO:0000259" key="5">
    <source>
        <dbReference type="PROSITE" id="PS00497"/>
    </source>
</evidence>
<keyword evidence="4" id="KW-0732">Signal</keyword>
<dbReference type="PANTHER" id="PTHR11474">
    <property type="entry name" value="TYROSINASE FAMILY MEMBER"/>
    <property type="match status" value="1"/>
</dbReference>
<reference evidence="7 8" key="1">
    <citation type="journal article" date="2016" name="Genome Biol. Evol.">
        <title>Divergent and convergent evolution of fungal pathogenicity.</title>
        <authorList>
            <person name="Shang Y."/>
            <person name="Xiao G."/>
            <person name="Zheng P."/>
            <person name="Cen K."/>
            <person name="Zhan S."/>
            <person name="Wang C."/>
        </authorList>
    </citation>
    <scope>NUCLEOTIDE SEQUENCE [LARGE SCALE GENOMIC DNA]</scope>
    <source>
        <strain evidence="7 8">RCEF 2490</strain>
    </source>
</reference>
<comment type="caution">
    <text evidence="7">The sequence shown here is derived from an EMBL/GenBank/DDBJ whole genome shotgun (WGS) entry which is preliminary data.</text>
</comment>
<name>A0A168FCP7_9HYPO</name>
<feature type="chain" id="PRO_5007896862" evidence="4">
    <location>
        <begin position="17"/>
        <end position="392"/>
    </location>
</feature>
<evidence type="ECO:0000256" key="4">
    <source>
        <dbReference type="SAM" id="SignalP"/>
    </source>
</evidence>
<organism evidence="7 8">
    <name type="scientific">Moelleriella libera RCEF 2490</name>
    <dbReference type="NCBI Taxonomy" id="1081109"/>
    <lineage>
        <taxon>Eukaryota</taxon>
        <taxon>Fungi</taxon>
        <taxon>Dikarya</taxon>
        <taxon>Ascomycota</taxon>
        <taxon>Pezizomycotina</taxon>
        <taxon>Sordariomycetes</taxon>
        <taxon>Hypocreomycetidae</taxon>
        <taxon>Hypocreales</taxon>
        <taxon>Clavicipitaceae</taxon>
        <taxon>Moelleriella</taxon>
    </lineage>
</organism>
<protein>
    <submittedName>
        <fullName evidence="7">Tyrosinase central domain protein</fullName>
    </submittedName>
</protein>
<dbReference type="Pfam" id="PF00264">
    <property type="entry name" value="Tyrosinase"/>
    <property type="match status" value="1"/>
</dbReference>
<feature type="domain" description="Tyrosinase copper-binding" evidence="5">
    <location>
        <begin position="125"/>
        <end position="142"/>
    </location>
</feature>
<dbReference type="EMBL" id="AZGY01000003">
    <property type="protein sequence ID" value="KZZ99727.1"/>
    <property type="molecule type" value="Genomic_DNA"/>
</dbReference>
<keyword evidence="1" id="KW-0479">Metal-binding</keyword>
<evidence type="ECO:0000313" key="8">
    <source>
        <dbReference type="Proteomes" id="UP000078544"/>
    </source>
</evidence>
<keyword evidence="8" id="KW-1185">Reference proteome</keyword>
<dbReference type="PRINTS" id="PR00092">
    <property type="entry name" value="TYROSINASE"/>
</dbReference>
<dbReference type="GO" id="GO:0046872">
    <property type="term" value="F:metal ion binding"/>
    <property type="evidence" value="ECO:0007669"/>
    <property type="project" value="UniProtKB-KW"/>
</dbReference>
<dbReference type="STRING" id="1081109.A0A168FCP7"/>
<dbReference type="InterPro" id="IPR050316">
    <property type="entry name" value="Tyrosinase/Hemocyanin"/>
</dbReference>
<dbReference type="OrthoDB" id="6132182at2759"/>